<accession>A0A9X4H0Q1</accession>
<dbReference type="Proteomes" id="UP001154312">
    <property type="component" value="Unassembled WGS sequence"/>
</dbReference>
<dbReference type="RefSeq" id="WP_277442074.1">
    <property type="nucleotide sequence ID" value="NZ_JAKOAV010000001.1"/>
</dbReference>
<organism evidence="2 3">
    <name type="scientific">Pelotomaculum isophthalicicum JI</name>
    <dbReference type="NCBI Taxonomy" id="947010"/>
    <lineage>
        <taxon>Bacteria</taxon>
        <taxon>Bacillati</taxon>
        <taxon>Bacillota</taxon>
        <taxon>Clostridia</taxon>
        <taxon>Eubacteriales</taxon>
        <taxon>Desulfotomaculaceae</taxon>
        <taxon>Pelotomaculum</taxon>
    </lineage>
</organism>
<keyword evidence="1" id="KW-0812">Transmembrane</keyword>
<name>A0A9X4H0Q1_9FIRM</name>
<keyword evidence="1" id="KW-0472">Membrane</keyword>
<keyword evidence="3" id="KW-1185">Reference proteome</keyword>
<dbReference type="EMBL" id="JAKOAV010000001">
    <property type="protein sequence ID" value="MDF9406931.1"/>
    <property type="molecule type" value="Genomic_DNA"/>
</dbReference>
<keyword evidence="1" id="KW-1133">Transmembrane helix</keyword>
<sequence length="55" mass="5925">MIVLTKKLFMEESGQGMAEYGLILAFVAMAVVVALSLLGDGIIKSYQNTASKFPE</sequence>
<evidence type="ECO:0000313" key="3">
    <source>
        <dbReference type="Proteomes" id="UP001154312"/>
    </source>
</evidence>
<proteinExistence type="predicted"/>
<comment type="caution">
    <text evidence="2">The sequence shown here is derived from an EMBL/GenBank/DDBJ whole genome shotgun (WGS) entry which is preliminary data.</text>
</comment>
<evidence type="ECO:0000313" key="2">
    <source>
        <dbReference type="EMBL" id="MDF9406931.1"/>
    </source>
</evidence>
<feature type="transmembrane region" description="Helical" evidence="1">
    <location>
        <begin position="20"/>
        <end position="43"/>
    </location>
</feature>
<protein>
    <submittedName>
        <fullName evidence="2">Flp family type IVb pilin</fullName>
    </submittedName>
</protein>
<reference evidence="2" key="1">
    <citation type="submission" date="2022-02" db="EMBL/GenBank/DDBJ databases">
        <authorList>
            <person name="Leng L."/>
        </authorList>
    </citation>
    <scope>NUCLEOTIDE SEQUENCE</scope>
    <source>
        <strain evidence="2">JI</strain>
    </source>
</reference>
<evidence type="ECO:0000256" key="1">
    <source>
        <dbReference type="SAM" id="Phobius"/>
    </source>
</evidence>
<dbReference type="AlphaFoldDB" id="A0A9X4H0Q1"/>
<gene>
    <name evidence="2" type="ORF">L7E55_00910</name>
</gene>